<sequence>MILRQLGTPTTVQAGPGAWAGLRRSLGDRALVLADARVPLDVPAVRVDAGRTGLAAVREVAGLLTERAPRLVVGIGGGAVLDLVKLACLLHAQPAAADLLGTWGTRAGAIPLSAPAKSPVRRVLVPTTVGTGAEVSPVACVRIGDSHRIVAAPALRPDLAVLDPELTATLPGHLVREGVLEALLRVAGPVVGSEHRGGLPDAEAALLVRELVAVGDRVADGDVGPDARLAVATLSAATHTGWALSGREPYAARHWYLANELATVLGVRKMVATACLLPAVWRRVSLGDTRYGHAAGLAGLGRWLGVPDPVRGLEELLDRWRIDHTVAAAPEALQDAAERAVRSWGGRFPMLAGLTVADVAGLYAEATGVACLA</sequence>
<dbReference type="EMBL" id="FORP01000046">
    <property type="protein sequence ID" value="SFK92399.1"/>
    <property type="molecule type" value="Genomic_DNA"/>
</dbReference>
<dbReference type="PANTHER" id="PTHR11496:SF102">
    <property type="entry name" value="ALCOHOL DEHYDROGENASE 4"/>
    <property type="match status" value="1"/>
</dbReference>
<dbReference type="Gene3D" id="3.40.50.1970">
    <property type="match status" value="1"/>
</dbReference>
<proteinExistence type="inferred from homology"/>
<dbReference type="GO" id="GO:0004022">
    <property type="term" value="F:alcohol dehydrogenase (NAD+) activity"/>
    <property type="evidence" value="ECO:0007669"/>
    <property type="project" value="TreeGrafter"/>
</dbReference>
<dbReference type="OrthoDB" id="323926at2"/>
<dbReference type="AlphaFoldDB" id="A0A1I4DHN0"/>
<dbReference type="STRING" id="115433.SAMN05421835_14622"/>
<organism evidence="4 5">
    <name type="scientific">Amycolatopsis sacchari</name>
    <dbReference type="NCBI Taxonomy" id="115433"/>
    <lineage>
        <taxon>Bacteria</taxon>
        <taxon>Bacillati</taxon>
        <taxon>Actinomycetota</taxon>
        <taxon>Actinomycetes</taxon>
        <taxon>Pseudonocardiales</taxon>
        <taxon>Pseudonocardiaceae</taxon>
        <taxon>Amycolatopsis</taxon>
    </lineage>
</organism>
<protein>
    <submittedName>
        <fullName evidence="4">NADP-dependent alcohol dehydrogenase</fullName>
    </submittedName>
</protein>
<evidence type="ECO:0000313" key="4">
    <source>
        <dbReference type="EMBL" id="SFK92399.1"/>
    </source>
</evidence>
<evidence type="ECO:0000259" key="3">
    <source>
        <dbReference type="Pfam" id="PF00465"/>
    </source>
</evidence>
<dbReference type="InterPro" id="IPR049692">
    <property type="entry name" value="Daptide_DH"/>
</dbReference>
<dbReference type="GO" id="GO:0046872">
    <property type="term" value="F:metal ion binding"/>
    <property type="evidence" value="ECO:0007669"/>
    <property type="project" value="InterPro"/>
</dbReference>
<evidence type="ECO:0000256" key="1">
    <source>
        <dbReference type="ARBA" id="ARBA00007358"/>
    </source>
</evidence>
<evidence type="ECO:0000313" key="5">
    <source>
        <dbReference type="Proteomes" id="UP000199025"/>
    </source>
</evidence>
<dbReference type="Pfam" id="PF00465">
    <property type="entry name" value="Fe-ADH"/>
    <property type="match status" value="1"/>
</dbReference>
<dbReference type="SUPFAM" id="SSF56796">
    <property type="entry name" value="Dehydroquinate synthase-like"/>
    <property type="match status" value="1"/>
</dbReference>
<accession>A0A1I4DHN0</accession>
<dbReference type="NCBIfam" id="NF041822">
    <property type="entry name" value="daptide_DH"/>
    <property type="match status" value="1"/>
</dbReference>
<dbReference type="Proteomes" id="UP000199025">
    <property type="component" value="Unassembled WGS sequence"/>
</dbReference>
<keyword evidence="2" id="KW-0560">Oxidoreductase</keyword>
<evidence type="ECO:0000256" key="2">
    <source>
        <dbReference type="ARBA" id="ARBA00023002"/>
    </source>
</evidence>
<dbReference type="RefSeq" id="WP_091517103.1">
    <property type="nucleotide sequence ID" value="NZ_CBDQZW010000077.1"/>
</dbReference>
<name>A0A1I4DHN0_9PSEU</name>
<reference evidence="4 5" key="1">
    <citation type="submission" date="2016-10" db="EMBL/GenBank/DDBJ databases">
        <authorList>
            <person name="de Groot N.N."/>
        </authorList>
    </citation>
    <scope>NUCLEOTIDE SEQUENCE [LARGE SCALE GENOMIC DNA]</scope>
    <source>
        <strain evidence="4 5">DSM 44468</strain>
    </source>
</reference>
<dbReference type="InterPro" id="IPR039697">
    <property type="entry name" value="Alcohol_dehydrogenase_Fe"/>
</dbReference>
<comment type="similarity">
    <text evidence="1">Belongs to the iron-containing alcohol dehydrogenase family.</text>
</comment>
<keyword evidence="5" id="KW-1185">Reference proteome</keyword>
<gene>
    <name evidence="4" type="ORF">SAMN05421835_14622</name>
</gene>
<feature type="domain" description="Alcohol dehydrogenase iron-type/glycerol dehydrogenase GldA" evidence="3">
    <location>
        <begin position="54"/>
        <end position="164"/>
    </location>
</feature>
<dbReference type="InterPro" id="IPR001670">
    <property type="entry name" value="ADH_Fe/GldA"/>
</dbReference>
<dbReference type="PANTHER" id="PTHR11496">
    <property type="entry name" value="ALCOHOL DEHYDROGENASE"/>
    <property type="match status" value="1"/>
</dbReference>